<proteinExistence type="predicted"/>
<name>A0A8H7C0Q6_9FUNG</name>
<dbReference type="Proteomes" id="UP000605846">
    <property type="component" value="Unassembled WGS sequence"/>
</dbReference>
<evidence type="ECO:0000313" key="3">
    <source>
        <dbReference type="EMBL" id="KAF7732086.1"/>
    </source>
</evidence>
<organism evidence="3 4">
    <name type="scientific">Apophysomyces ossiformis</name>
    <dbReference type="NCBI Taxonomy" id="679940"/>
    <lineage>
        <taxon>Eukaryota</taxon>
        <taxon>Fungi</taxon>
        <taxon>Fungi incertae sedis</taxon>
        <taxon>Mucoromycota</taxon>
        <taxon>Mucoromycotina</taxon>
        <taxon>Mucoromycetes</taxon>
        <taxon>Mucorales</taxon>
        <taxon>Mucorineae</taxon>
        <taxon>Mucoraceae</taxon>
        <taxon>Apophysomyces</taxon>
    </lineage>
</organism>
<evidence type="ECO:0000313" key="4">
    <source>
        <dbReference type="Proteomes" id="UP000605846"/>
    </source>
</evidence>
<gene>
    <name evidence="3" type="ORF">EC973_006341</name>
</gene>
<dbReference type="AlphaFoldDB" id="A0A8H7C0Q6"/>
<feature type="signal peptide" evidence="2">
    <location>
        <begin position="1"/>
        <end position="24"/>
    </location>
</feature>
<reference evidence="3" key="1">
    <citation type="submission" date="2020-01" db="EMBL/GenBank/DDBJ databases">
        <title>Genome Sequencing of Three Apophysomyces-Like Fungal Strains Confirms a Novel Fungal Genus in the Mucoromycota with divergent Burkholderia-like Endosymbiotic Bacteria.</title>
        <authorList>
            <person name="Stajich J.E."/>
            <person name="Macias A.M."/>
            <person name="Carter-House D."/>
            <person name="Lovett B."/>
            <person name="Kasson L.R."/>
            <person name="Berry K."/>
            <person name="Grigoriev I."/>
            <person name="Chang Y."/>
            <person name="Spatafora J."/>
            <person name="Kasson M.T."/>
        </authorList>
    </citation>
    <scope>NUCLEOTIDE SEQUENCE</scope>
    <source>
        <strain evidence="3">NRRL A-21654</strain>
    </source>
</reference>
<keyword evidence="4" id="KW-1185">Reference proteome</keyword>
<feature type="region of interest" description="Disordered" evidence="1">
    <location>
        <begin position="32"/>
        <end position="101"/>
    </location>
</feature>
<dbReference type="OrthoDB" id="3167181at2759"/>
<keyword evidence="2" id="KW-0732">Signal</keyword>
<dbReference type="EMBL" id="JABAYA010000004">
    <property type="protein sequence ID" value="KAF7732086.1"/>
    <property type="molecule type" value="Genomic_DNA"/>
</dbReference>
<protein>
    <submittedName>
        <fullName evidence="3">Uncharacterized protein</fullName>
    </submittedName>
</protein>
<evidence type="ECO:0000256" key="1">
    <source>
        <dbReference type="SAM" id="MobiDB-lite"/>
    </source>
</evidence>
<feature type="chain" id="PRO_5034654372" evidence="2">
    <location>
        <begin position="25"/>
        <end position="125"/>
    </location>
</feature>
<sequence>MAKPRFLYILLISVLALLLLPALGVPLEEDASGVQYDTNNPSEDGAVSEHIGPVHGGPTHGGPIHGGPPRGEGPSHGGPTHGGLNHGGPTHDDRPDRGGQCGQLLTSCSTNTDCCADICLLGFCL</sequence>
<comment type="caution">
    <text evidence="3">The sequence shown here is derived from an EMBL/GenBank/DDBJ whole genome shotgun (WGS) entry which is preliminary data.</text>
</comment>
<feature type="compositionally biased region" description="Gly residues" evidence="1">
    <location>
        <begin position="54"/>
        <end position="86"/>
    </location>
</feature>
<evidence type="ECO:0000256" key="2">
    <source>
        <dbReference type="SAM" id="SignalP"/>
    </source>
</evidence>
<accession>A0A8H7C0Q6</accession>